<dbReference type="SUPFAM" id="SSF57997">
    <property type="entry name" value="Tropomyosin"/>
    <property type="match status" value="1"/>
</dbReference>
<evidence type="ECO:0000313" key="8">
    <source>
        <dbReference type="Proteomes" id="UP001306508"/>
    </source>
</evidence>
<feature type="coiled-coil region" evidence="3">
    <location>
        <begin position="464"/>
        <end position="515"/>
    </location>
</feature>
<dbReference type="Pfam" id="PF12763">
    <property type="entry name" value="EH"/>
    <property type="match status" value="3"/>
</dbReference>
<feature type="coiled-coil region" evidence="3">
    <location>
        <begin position="541"/>
        <end position="666"/>
    </location>
</feature>
<feature type="region of interest" description="Disordered" evidence="4">
    <location>
        <begin position="230"/>
        <end position="305"/>
    </location>
</feature>
<dbReference type="Proteomes" id="UP001306508">
    <property type="component" value="Unassembled WGS sequence"/>
</dbReference>
<dbReference type="EMBL" id="JAWIZZ010000035">
    <property type="protein sequence ID" value="KAK5781469.1"/>
    <property type="molecule type" value="Genomic_DNA"/>
</dbReference>
<dbReference type="GO" id="GO:0016197">
    <property type="term" value="P:endosomal transport"/>
    <property type="evidence" value="ECO:0007669"/>
    <property type="project" value="TreeGrafter"/>
</dbReference>
<evidence type="ECO:0000259" key="6">
    <source>
        <dbReference type="PROSITE" id="PS50222"/>
    </source>
</evidence>
<dbReference type="GO" id="GO:0006897">
    <property type="term" value="P:endocytosis"/>
    <property type="evidence" value="ECO:0007669"/>
    <property type="project" value="TreeGrafter"/>
</dbReference>
<feature type="domain" description="EH" evidence="5">
    <location>
        <begin position="344"/>
        <end position="434"/>
    </location>
</feature>
<dbReference type="PROSITE" id="PS50222">
    <property type="entry name" value="EF_HAND_2"/>
    <property type="match status" value="3"/>
</dbReference>
<keyword evidence="2 3" id="KW-0175">Coiled coil</keyword>
<feature type="compositionally biased region" description="Low complexity" evidence="4">
    <location>
        <begin position="230"/>
        <end position="290"/>
    </location>
</feature>
<feature type="domain" description="EF-hand" evidence="6">
    <location>
        <begin position="47"/>
        <end position="82"/>
    </location>
</feature>
<proteinExistence type="predicted"/>
<evidence type="ECO:0000259" key="5">
    <source>
        <dbReference type="PROSITE" id="PS50031"/>
    </source>
</evidence>
<dbReference type="SMART" id="SM00027">
    <property type="entry name" value="EH"/>
    <property type="match status" value="3"/>
</dbReference>
<dbReference type="SUPFAM" id="SSF47473">
    <property type="entry name" value="EF-hand"/>
    <property type="match status" value="2"/>
</dbReference>
<organism evidence="7 8">
    <name type="scientific">Arxiozyma heterogenica</name>
    <dbReference type="NCBI Taxonomy" id="278026"/>
    <lineage>
        <taxon>Eukaryota</taxon>
        <taxon>Fungi</taxon>
        <taxon>Dikarya</taxon>
        <taxon>Ascomycota</taxon>
        <taxon>Saccharomycotina</taxon>
        <taxon>Saccharomycetes</taxon>
        <taxon>Saccharomycetales</taxon>
        <taxon>Saccharomycetaceae</taxon>
        <taxon>Arxiozyma</taxon>
    </lineage>
</organism>
<dbReference type="InterPro" id="IPR011992">
    <property type="entry name" value="EF-hand-dom_pair"/>
</dbReference>
<dbReference type="Gene3D" id="1.10.238.10">
    <property type="entry name" value="EF-hand"/>
    <property type="match status" value="3"/>
</dbReference>
<dbReference type="GO" id="GO:0005509">
    <property type="term" value="F:calcium ion binding"/>
    <property type="evidence" value="ECO:0007669"/>
    <property type="project" value="InterPro"/>
</dbReference>
<sequence length="670" mass="75616">MVEVKLKVPLTKEENEVYRRYFKALDPDRTNVVTADVAKPFLEQTGLSGRQLGQIWSLVDLDGKGFLIFKEFCALIRCISHLSATPSVPITSSLYDFPVTKIVQFNLPDNNSNNRQRHRRSDNIKSVPLPLISNSDVSRFSQLFDRTTAGQQLLPGDKARAIFIKANLPTDVLGDIWFLCDREQDGFLNKYEFIMAMHLIGLRLSQNPLMDPVPKKISRKLWVSTGLPTSNSTLQSSRSSTPITTITTTSSSSPSSLNSSSAAPNSPSRSSSHRSVTSTSRRSSRHYSPTLSNNSSQRTESPVITRTISGSSISSRNSNNNAFLSPFTPLVSLSENSWEIQSNQYKSFQNTFASLDRNKAKELGPHILVPFFMKSGLTRDTLANVWDLVDMNKTGTLNKKEFIIAMFLIQRVRVTRTNLPYKLPHELLESVEKLAKKYAESATLCMGKETTSGLGITLSNIQTNSSIEKKLKEAEQEQTKTMKEIEIKKQNISKLKEQIEEANKQLEEISITESQCKSQLHKLEEIEDSLVSKLNGINDSIQQSTARIAKMEQTIATTKKNSEQLKRQLAVAEGNYHAMEAKLTILDEEVKDCDEQNEKVKKDIYTMKSTTTILQPKIKAKEEEVKAKVELLNQSKKDFEIEEITVENLRKELENLNNIFKEYEEKVVNN</sequence>
<reference evidence="8" key="1">
    <citation type="submission" date="2023-07" db="EMBL/GenBank/DDBJ databases">
        <title>A draft genome of Kazachstania heterogenica Y-27499.</title>
        <authorList>
            <person name="Donic C."/>
            <person name="Kralova J.S."/>
            <person name="Fidel L."/>
            <person name="Ben-Dor S."/>
            <person name="Jung S."/>
        </authorList>
    </citation>
    <scope>NUCLEOTIDE SEQUENCE [LARGE SCALE GENOMIC DNA]</scope>
    <source>
        <strain evidence="8">Y27499</strain>
    </source>
</reference>
<evidence type="ECO:0000256" key="2">
    <source>
        <dbReference type="ARBA" id="ARBA00023054"/>
    </source>
</evidence>
<dbReference type="GO" id="GO:0005737">
    <property type="term" value="C:cytoplasm"/>
    <property type="evidence" value="ECO:0007669"/>
    <property type="project" value="TreeGrafter"/>
</dbReference>
<evidence type="ECO:0000256" key="4">
    <source>
        <dbReference type="SAM" id="MobiDB-lite"/>
    </source>
</evidence>
<dbReference type="InterPro" id="IPR018247">
    <property type="entry name" value="EF_Hand_1_Ca_BS"/>
</dbReference>
<protein>
    <submittedName>
        <fullName evidence="7">Uncharacterized protein</fullName>
    </submittedName>
</protein>
<dbReference type="GO" id="GO:0005886">
    <property type="term" value="C:plasma membrane"/>
    <property type="evidence" value="ECO:0007669"/>
    <property type="project" value="TreeGrafter"/>
</dbReference>
<dbReference type="AlphaFoldDB" id="A0AAN7ZT24"/>
<feature type="domain" description="EF-hand" evidence="6">
    <location>
        <begin position="377"/>
        <end position="412"/>
    </location>
</feature>
<dbReference type="PANTHER" id="PTHR11216:SF170">
    <property type="entry name" value="DYNAMIN ASSOCIATED PROTEIN 160, ISOFORM D"/>
    <property type="match status" value="1"/>
</dbReference>
<accession>A0AAN7ZT24</accession>
<gene>
    <name evidence="7" type="ORF">RI543_001016</name>
</gene>
<dbReference type="SMART" id="SM00054">
    <property type="entry name" value="EFh"/>
    <property type="match status" value="3"/>
</dbReference>
<dbReference type="InterPro" id="IPR000261">
    <property type="entry name" value="EH_dom"/>
</dbReference>
<feature type="domain" description="EF-hand" evidence="6">
    <location>
        <begin position="168"/>
        <end position="203"/>
    </location>
</feature>
<keyword evidence="8" id="KW-1185">Reference proteome</keyword>
<feature type="domain" description="EH" evidence="5">
    <location>
        <begin position="14"/>
        <end position="94"/>
    </location>
</feature>
<name>A0AAN7ZT24_9SACH</name>
<dbReference type="CDD" id="cd00052">
    <property type="entry name" value="EH"/>
    <property type="match status" value="3"/>
</dbReference>
<dbReference type="PROSITE" id="PS00018">
    <property type="entry name" value="EF_HAND_1"/>
    <property type="match status" value="1"/>
</dbReference>
<dbReference type="PROSITE" id="PS50031">
    <property type="entry name" value="EH"/>
    <property type="match status" value="3"/>
</dbReference>
<dbReference type="InterPro" id="IPR002048">
    <property type="entry name" value="EF_hand_dom"/>
</dbReference>
<feature type="compositionally biased region" description="Polar residues" evidence="4">
    <location>
        <begin position="291"/>
        <end position="302"/>
    </location>
</feature>
<comment type="caution">
    <text evidence="7">The sequence shown here is derived from an EMBL/GenBank/DDBJ whole genome shotgun (WGS) entry which is preliminary data.</text>
</comment>
<evidence type="ECO:0000313" key="7">
    <source>
        <dbReference type="EMBL" id="KAK5781469.1"/>
    </source>
</evidence>
<evidence type="ECO:0000256" key="1">
    <source>
        <dbReference type="ARBA" id="ARBA00022837"/>
    </source>
</evidence>
<evidence type="ECO:0000256" key="3">
    <source>
        <dbReference type="SAM" id="Coils"/>
    </source>
</evidence>
<dbReference type="Gene3D" id="1.10.287.1490">
    <property type="match status" value="1"/>
</dbReference>
<dbReference type="PANTHER" id="PTHR11216">
    <property type="entry name" value="EH DOMAIN"/>
    <property type="match status" value="1"/>
</dbReference>
<keyword evidence="1" id="KW-0106">Calcium</keyword>
<feature type="domain" description="EH" evidence="5">
    <location>
        <begin position="136"/>
        <end position="217"/>
    </location>
</feature>